<sequence>MRELQMSFITSPSTKRWMQILTIIEREQVFKVGILSERLAISQRTLVKDLRLIKEHFGECIELVSGNSGFHFEERNRVLFKEKKEQLLNQEVLFEIIGNIFYGEVVDLNELAYRYNYAETTLRRFIARVQPALKEYGLSLSFTPVTLVGDEASIRKFFFDFYYVGEPTPYTIRPPEGLHHVILKGLSDKLGKYEVGTGLTISAFYSLLYITIVRAQKEHYVSIPDWAKELVYQENDFKLLEILKEVIFKEYGVSLPKEELAWLHYMIICTRTINQYDREKTFLARFNFWPEVKPIVKAYFADAEFKGWDQSLLEDYLTSFLVSRKLNEVICPSLNKRQAEEVASIKTYHRESYYKNKPFLEKYKEELAFATEFMEDIAISFTTVSDLLRDYYQPKKNILFLIEGDSMVVQMIRLQAIRLFANKYQVIFLSLHELTEERLKADQKVLIVTNYRPYILDYGLTDDYILLSSIPTKKDWERVICRLYPQTKECPL</sequence>
<dbReference type="Proteomes" id="UP001554047">
    <property type="component" value="Unassembled WGS sequence"/>
</dbReference>
<protein>
    <submittedName>
        <fullName evidence="4">Helix-turn-helix domain-containing protein</fullName>
    </submittedName>
</protein>
<accession>A0ABV3M8G4</accession>
<dbReference type="PANTHER" id="PTHR30185">
    <property type="entry name" value="CRYPTIC BETA-GLUCOSIDE BGL OPERON ANTITERMINATOR"/>
    <property type="match status" value="1"/>
</dbReference>
<keyword evidence="1" id="KW-0805">Transcription regulation</keyword>
<dbReference type="EMBL" id="JBFDTB010000001">
    <property type="protein sequence ID" value="MEW3464745.1"/>
    <property type="molecule type" value="Genomic_DNA"/>
</dbReference>
<evidence type="ECO:0000313" key="4">
    <source>
        <dbReference type="EMBL" id="MEW3464745.1"/>
    </source>
</evidence>
<gene>
    <name evidence="4" type="ORF">AB1I55_01355</name>
</gene>
<organism evidence="4 5">
    <name type="scientific">Enterococcus entomosocium</name>
    <dbReference type="NCBI Taxonomy" id="3034352"/>
    <lineage>
        <taxon>Bacteria</taxon>
        <taxon>Bacillati</taxon>
        <taxon>Bacillota</taxon>
        <taxon>Bacilli</taxon>
        <taxon>Lactobacillales</taxon>
        <taxon>Enterococcaceae</taxon>
        <taxon>Enterococcus</taxon>
    </lineage>
</organism>
<evidence type="ECO:0000313" key="5">
    <source>
        <dbReference type="Proteomes" id="UP001554047"/>
    </source>
</evidence>
<evidence type="ECO:0000256" key="1">
    <source>
        <dbReference type="ARBA" id="ARBA00023015"/>
    </source>
</evidence>
<proteinExistence type="predicted"/>
<dbReference type="Pfam" id="PF05043">
    <property type="entry name" value="Mga"/>
    <property type="match status" value="1"/>
</dbReference>
<dbReference type="InterPro" id="IPR050661">
    <property type="entry name" value="BglG_antiterminators"/>
</dbReference>
<comment type="caution">
    <text evidence="4">The sequence shown here is derived from an EMBL/GenBank/DDBJ whole genome shotgun (WGS) entry which is preliminary data.</text>
</comment>
<reference evidence="4 5" key="1">
    <citation type="submission" date="2024-05" db="EMBL/GenBank/DDBJ databases">
        <title>Human gut microbiome strain richness.</title>
        <authorList>
            <person name="Chen-Liaw A."/>
        </authorList>
    </citation>
    <scope>NUCLEOTIDE SEQUENCE [LARGE SCALE GENOMIC DNA]</scope>
    <source>
        <strain evidence="4 5">J1100102st1_G3_J1100102_180507</strain>
    </source>
</reference>
<dbReference type="InterPro" id="IPR007737">
    <property type="entry name" value="Mga_HTH"/>
</dbReference>
<keyword evidence="5" id="KW-1185">Reference proteome</keyword>
<evidence type="ECO:0000259" key="3">
    <source>
        <dbReference type="Pfam" id="PF05043"/>
    </source>
</evidence>
<dbReference type="PANTHER" id="PTHR30185:SF13">
    <property type="entry name" value="LICABCH OPERON REGULATOR-RELATED"/>
    <property type="match status" value="1"/>
</dbReference>
<keyword evidence="2" id="KW-0804">Transcription</keyword>
<name>A0ABV3M8G4_9ENTE</name>
<evidence type="ECO:0000256" key="2">
    <source>
        <dbReference type="ARBA" id="ARBA00023163"/>
    </source>
</evidence>
<dbReference type="RefSeq" id="WP_016611268.1">
    <property type="nucleotide sequence ID" value="NZ_JBDKDV010000001.1"/>
</dbReference>
<feature type="domain" description="Mga helix-turn-helix" evidence="3">
    <location>
        <begin position="84"/>
        <end position="162"/>
    </location>
</feature>